<proteinExistence type="predicted"/>
<organism evidence="1 2">
    <name type="scientific">Thiohalocapsa marina</name>
    <dbReference type="NCBI Taxonomy" id="424902"/>
    <lineage>
        <taxon>Bacteria</taxon>
        <taxon>Pseudomonadati</taxon>
        <taxon>Pseudomonadota</taxon>
        <taxon>Gammaproteobacteria</taxon>
        <taxon>Chromatiales</taxon>
        <taxon>Chromatiaceae</taxon>
        <taxon>Thiohalocapsa</taxon>
    </lineage>
</organism>
<dbReference type="Proteomes" id="UP000322981">
    <property type="component" value="Unassembled WGS sequence"/>
</dbReference>
<accession>A0A5M8FRA1</accession>
<comment type="caution">
    <text evidence="1">The sequence shown here is derived from an EMBL/GenBank/DDBJ whole genome shotgun (WGS) entry which is preliminary data.</text>
</comment>
<evidence type="ECO:0000313" key="1">
    <source>
        <dbReference type="EMBL" id="KAA6183712.1"/>
    </source>
</evidence>
<dbReference type="AlphaFoldDB" id="A0A5M8FRA1"/>
<sequence length="73" mass="8524">MSMPFIPSARSARVTRSLAEGVRLVRRLRRRLKVLIWRVADRLHRPVAAPLPPDTYGAYETPAFLRRSRRERA</sequence>
<name>A0A5M8FRA1_9GAMM</name>
<dbReference type="RefSeq" id="WP_150094189.1">
    <property type="nucleotide sequence ID" value="NZ_JBFUOH010000039.1"/>
</dbReference>
<protein>
    <submittedName>
        <fullName evidence="1">Uncharacterized protein</fullName>
    </submittedName>
</protein>
<keyword evidence="2" id="KW-1185">Reference proteome</keyword>
<evidence type="ECO:0000313" key="2">
    <source>
        <dbReference type="Proteomes" id="UP000322981"/>
    </source>
</evidence>
<gene>
    <name evidence="1" type="ORF">F2Q65_14830</name>
</gene>
<dbReference type="EMBL" id="VWXX01000029">
    <property type="protein sequence ID" value="KAA6183712.1"/>
    <property type="molecule type" value="Genomic_DNA"/>
</dbReference>
<reference evidence="1 2" key="1">
    <citation type="submission" date="2019-09" db="EMBL/GenBank/DDBJ databases">
        <title>Whole-genome sequence of the purple sulfur bacterium Thiohalocapsa marina DSM 19078.</title>
        <authorList>
            <person name="Kyndt J.A."/>
            <person name="Meyer T.E."/>
        </authorList>
    </citation>
    <scope>NUCLEOTIDE SEQUENCE [LARGE SCALE GENOMIC DNA]</scope>
    <source>
        <strain evidence="1 2">DSM 19078</strain>
    </source>
</reference>